<dbReference type="EMBL" id="JNGI01000058">
    <property type="protein sequence ID" value="KNC93267.1"/>
    <property type="molecule type" value="Genomic_DNA"/>
</dbReference>
<proteinExistence type="predicted"/>
<organism evidence="1 2">
    <name type="scientific">Trabulsiella odontotermitis</name>
    <dbReference type="NCBI Taxonomy" id="379893"/>
    <lineage>
        <taxon>Bacteria</taxon>
        <taxon>Pseudomonadati</taxon>
        <taxon>Pseudomonadota</taxon>
        <taxon>Gammaproteobacteria</taxon>
        <taxon>Enterobacterales</taxon>
        <taxon>Enterobacteriaceae</taxon>
        <taxon>Trabulsiella</taxon>
    </lineage>
</organism>
<protein>
    <submittedName>
        <fullName evidence="1">Uncharacterized protein</fullName>
    </submittedName>
</protein>
<dbReference type="AlphaFoldDB" id="A0A0L0GWF6"/>
<dbReference type="PATRIC" id="fig|379893.4.peg.4089"/>
<comment type="caution">
    <text evidence="1">The sequence shown here is derived from an EMBL/GenBank/DDBJ whole genome shotgun (WGS) entry which is preliminary data.</text>
</comment>
<gene>
    <name evidence="1" type="ORF">GM31_20145</name>
</gene>
<evidence type="ECO:0000313" key="1">
    <source>
        <dbReference type="EMBL" id="KNC93267.1"/>
    </source>
</evidence>
<evidence type="ECO:0000313" key="2">
    <source>
        <dbReference type="Proteomes" id="UP000037393"/>
    </source>
</evidence>
<accession>A0A0L0GWF6</accession>
<reference evidence="1 2" key="1">
    <citation type="journal article" date="2015" name="Appl. Environ. Microbiol.">
        <title>The Enterobacterium Trabulsiella odontotermitis Presents Novel Adaptations Related to Its Association with Fungus-Growing Termites.</title>
        <authorList>
            <person name="Sapountzis P."/>
            <person name="Gruntjes T."/>
            <person name="Otani S."/>
            <person name="Estevez J."/>
            <person name="da Costa R.R."/>
            <person name="Plunkett G.3rd."/>
            <person name="Perna N.T."/>
            <person name="Poulsen M."/>
        </authorList>
    </citation>
    <scope>NUCLEOTIDE SEQUENCE [LARGE SCALE GENOMIC DNA]</scope>
    <source>
        <strain evidence="1 2">12</strain>
    </source>
</reference>
<dbReference type="Proteomes" id="UP000037393">
    <property type="component" value="Unassembled WGS sequence"/>
</dbReference>
<keyword evidence="2" id="KW-1185">Reference proteome</keyword>
<sequence>MSLQQDLGVKTDSGLLLAGLSDAVNGTVRLDDKGVSDSYQSLIKHLSVLEEGKYRDGEKQLEKLTAGATLVKRNRTMFFLQDKKGAGIIRPGDKVRFDLTESVVKGKTLRNNRGISATVNDQLPYMVSQALTLAGRGGNITVYCLASDVYPPEQIPEGVFAYSLLKYTFRVTDK</sequence>
<name>A0A0L0GWF6_9ENTR</name>